<evidence type="ECO:0000313" key="1">
    <source>
        <dbReference type="EMBL" id="PIR83403.1"/>
    </source>
</evidence>
<dbReference type="Proteomes" id="UP000230179">
    <property type="component" value="Unassembled WGS sequence"/>
</dbReference>
<organism evidence="1 2">
    <name type="scientific">Candidatus Kaiserbacteria bacterium CG10_big_fil_rev_8_21_14_0_10_56_12</name>
    <dbReference type="NCBI Taxonomy" id="1974611"/>
    <lineage>
        <taxon>Bacteria</taxon>
        <taxon>Candidatus Kaiseribacteriota</taxon>
    </lineage>
</organism>
<evidence type="ECO:0008006" key="3">
    <source>
        <dbReference type="Google" id="ProtNLM"/>
    </source>
</evidence>
<dbReference type="SUPFAM" id="SSF53335">
    <property type="entry name" value="S-adenosyl-L-methionine-dependent methyltransferases"/>
    <property type="match status" value="1"/>
</dbReference>
<sequence>MFSSCTAHVEDVSRADFDVITEIMTLEHVRHPSEHVSQVRAHLRDDGLYVGSVPNRGGLYARLRGRQWYHLIPPEHLNYFDEQTLRRFLDTQ</sequence>
<dbReference type="Gene3D" id="3.40.50.150">
    <property type="entry name" value="Vaccinia Virus protein VP39"/>
    <property type="match status" value="1"/>
</dbReference>
<dbReference type="AlphaFoldDB" id="A0A2H0UAF1"/>
<gene>
    <name evidence="1" type="ORF">COU19_00380</name>
</gene>
<reference evidence="2" key="1">
    <citation type="submission" date="2017-09" db="EMBL/GenBank/DDBJ databases">
        <title>Depth-based differentiation of microbial function through sediment-hosted aquifers and enrichment of novel symbionts in the deep terrestrial subsurface.</title>
        <authorList>
            <person name="Probst A.J."/>
            <person name="Ladd B."/>
            <person name="Jarett J.K."/>
            <person name="Geller-Mcgrath D.E."/>
            <person name="Sieber C.M.K."/>
            <person name="Emerson J.B."/>
            <person name="Anantharaman K."/>
            <person name="Thomas B.C."/>
            <person name="Malmstrom R."/>
            <person name="Stieglmeier M."/>
            <person name="Klingl A."/>
            <person name="Woyke T."/>
            <person name="Ryan C.M."/>
            <person name="Banfield J.F."/>
        </authorList>
    </citation>
    <scope>NUCLEOTIDE SEQUENCE [LARGE SCALE GENOMIC DNA]</scope>
</reference>
<accession>A0A2H0UAF1</accession>
<comment type="caution">
    <text evidence="1">The sequence shown here is derived from an EMBL/GenBank/DDBJ whole genome shotgun (WGS) entry which is preliminary data.</text>
</comment>
<evidence type="ECO:0000313" key="2">
    <source>
        <dbReference type="Proteomes" id="UP000230179"/>
    </source>
</evidence>
<protein>
    <recommendedName>
        <fullName evidence="3">Methyltransferase type 11 domain-containing protein</fullName>
    </recommendedName>
</protein>
<dbReference type="InterPro" id="IPR029063">
    <property type="entry name" value="SAM-dependent_MTases_sf"/>
</dbReference>
<proteinExistence type="predicted"/>
<dbReference type="EMBL" id="PFBL01000004">
    <property type="protein sequence ID" value="PIR83403.1"/>
    <property type="molecule type" value="Genomic_DNA"/>
</dbReference>
<name>A0A2H0UAF1_9BACT</name>
<dbReference type="Pfam" id="PF13489">
    <property type="entry name" value="Methyltransf_23"/>
    <property type="match status" value="1"/>
</dbReference>